<sequence>MMIPNPYPGLFVVFEGCDGSGKSTIREMVEVAILRDFAIKSRDMGLSGNIISLNTTRRLNAQDIIVLVKEPGKDRPIGAKIYEELFKPEGLHKTDPVGFQSWYALDSKQNLRENIIPAIKASKIVLADRFRHSLVLSAKNQEDIERLMATNQIIIGEDFIWPDATFIFEVDAEKAIKRLKKKGITLDEFEREDHINRTVGMYRLLGDVYINKGIVYVDNSEDDPSIALDKVMSILGPILSKRGFIFDPRAAT</sequence>
<keyword evidence="1" id="KW-0808">Transferase</keyword>
<dbReference type="InterPro" id="IPR027417">
    <property type="entry name" value="P-loop_NTPase"/>
</dbReference>
<evidence type="ECO:0000256" key="1">
    <source>
        <dbReference type="HAMAP-Rule" id="MF_00165"/>
    </source>
</evidence>
<keyword evidence="1" id="KW-0545">Nucleotide biosynthesis</keyword>
<accession>A0A837HPJ3</accession>
<gene>
    <name evidence="1" type="primary">tmk</name>
    <name evidence="3" type="ORF">UT35_C0015G0005</name>
</gene>
<comment type="caution">
    <text evidence="3">The sequence shown here is derived from an EMBL/GenBank/DDBJ whole genome shotgun (WGS) entry which is preliminary data.</text>
</comment>
<dbReference type="InterPro" id="IPR039430">
    <property type="entry name" value="Thymidylate_kin-like_dom"/>
</dbReference>
<dbReference type="HAMAP" id="MF_00165">
    <property type="entry name" value="Thymidylate_kinase"/>
    <property type="match status" value="1"/>
</dbReference>
<dbReference type="AlphaFoldDB" id="A0A837HPJ3"/>
<dbReference type="GO" id="GO:0006235">
    <property type="term" value="P:dTTP biosynthetic process"/>
    <property type="evidence" value="ECO:0007669"/>
    <property type="project" value="UniProtKB-UniRule"/>
</dbReference>
<keyword evidence="1" id="KW-0067">ATP-binding</keyword>
<reference evidence="3 4" key="1">
    <citation type="journal article" date="2015" name="Nature">
        <title>rRNA introns, odd ribosomes, and small enigmatic genomes across a large radiation of phyla.</title>
        <authorList>
            <person name="Brown C.T."/>
            <person name="Hug L.A."/>
            <person name="Thomas B.C."/>
            <person name="Sharon I."/>
            <person name="Castelle C.J."/>
            <person name="Singh A."/>
            <person name="Wilkins M.J."/>
            <person name="Williams K.H."/>
            <person name="Banfield J.F."/>
        </authorList>
    </citation>
    <scope>NUCLEOTIDE SEQUENCE [LARGE SCALE GENOMIC DNA]</scope>
</reference>
<name>A0A837HPJ3_9BACT</name>
<dbReference type="Pfam" id="PF02223">
    <property type="entry name" value="Thymidylate_kin"/>
    <property type="match status" value="1"/>
</dbReference>
<dbReference type="Proteomes" id="UP000033996">
    <property type="component" value="Unassembled WGS sequence"/>
</dbReference>
<evidence type="ECO:0000313" key="4">
    <source>
        <dbReference type="Proteomes" id="UP000033996"/>
    </source>
</evidence>
<dbReference type="EC" id="2.7.4.9" evidence="1"/>
<dbReference type="CDD" id="cd01672">
    <property type="entry name" value="TMPK"/>
    <property type="match status" value="1"/>
</dbReference>
<dbReference type="EMBL" id="LBWL01000015">
    <property type="protein sequence ID" value="KKR08232.1"/>
    <property type="molecule type" value="Genomic_DNA"/>
</dbReference>
<dbReference type="InterPro" id="IPR018094">
    <property type="entry name" value="Thymidylate_kinase"/>
</dbReference>
<proteinExistence type="inferred from homology"/>
<feature type="binding site" evidence="1">
    <location>
        <begin position="16"/>
        <end position="23"/>
    </location>
    <ligand>
        <name>ATP</name>
        <dbReference type="ChEBI" id="CHEBI:30616"/>
    </ligand>
</feature>
<comment type="catalytic activity">
    <reaction evidence="1">
        <text>dTMP + ATP = dTDP + ADP</text>
        <dbReference type="Rhea" id="RHEA:13517"/>
        <dbReference type="ChEBI" id="CHEBI:30616"/>
        <dbReference type="ChEBI" id="CHEBI:58369"/>
        <dbReference type="ChEBI" id="CHEBI:63528"/>
        <dbReference type="ChEBI" id="CHEBI:456216"/>
        <dbReference type="EC" id="2.7.4.9"/>
    </reaction>
</comment>
<comment type="similarity">
    <text evidence="1">Belongs to the thymidylate kinase family.</text>
</comment>
<dbReference type="GO" id="GO:0004798">
    <property type="term" value="F:dTMP kinase activity"/>
    <property type="evidence" value="ECO:0007669"/>
    <property type="project" value="UniProtKB-UniRule"/>
</dbReference>
<comment type="function">
    <text evidence="1">Phosphorylation of dTMP to form dTDP in both de novo and salvage pathways of dTTP synthesis.</text>
</comment>
<dbReference type="SUPFAM" id="SSF52540">
    <property type="entry name" value="P-loop containing nucleoside triphosphate hydrolases"/>
    <property type="match status" value="1"/>
</dbReference>
<keyword evidence="1" id="KW-0418">Kinase</keyword>
<dbReference type="GO" id="GO:0005524">
    <property type="term" value="F:ATP binding"/>
    <property type="evidence" value="ECO:0007669"/>
    <property type="project" value="UniProtKB-UniRule"/>
</dbReference>
<organism evidence="3 4">
    <name type="scientific">Candidatus Yanofskybacteria bacterium GW2011_GWD1_39_16</name>
    <dbReference type="NCBI Taxonomy" id="1619030"/>
    <lineage>
        <taxon>Bacteria</taxon>
        <taxon>Candidatus Yanofskyibacteriota</taxon>
    </lineage>
</organism>
<keyword evidence="1" id="KW-0547">Nucleotide-binding</keyword>
<dbReference type="GO" id="GO:0006233">
    <property type="term" value="P:dTDP biosynthetic process"/>
    <property type="evidence" value="ECO:0007669"/>
    <property type="project" value="InterPro"/>
</dbReference>
<evidence type="ECO:0000313" key="3">
    <source>
        <dbReference type="EMBL" id="KKR08232.1"/>
    </source>
</evidence>
<evidence type="ECO:0000259" key="2">
    <source>
        <dbReference type="Pfam" id="PF02223"/>
    </source>
</evidence>
<feature type="domain" description="Thymidylate kinase-like" evidence="2">
    <location>
        <begin position="56"/>
        <end position="200"/>
    </location>
</feature>
<dbReference type="Gene3D" id="3.40.50.300">
    <property type="entry name" value="P-loop containing nucleotide triphosphate hydrolases"/>
    <property type="match status" value="1"/>
</dbReference>
<protein>
    <recommendedName>
        <fullName evidence="1">Thymidylate kinase</fullName>
        <ecNumber evidence="1">2.7.4.9</ecNumber>
    </recommendedName>
    <alternativeName>
        <fullName evidence="1">dTMP kinase</fullName>
    </alternativeName>
</protein>